<keyword evidence="4" id="KW-1185">Reference proteome</keyword>
<dbReference type="eggNOG" id="COG5621">
    <property type="taxonomic scope" value="Bacteria"/>
</dbReference>
<dbReference type="SUPFAM" id="SSF159245">
    <property type="entry name" value="AttH-like"/>
    <property type="match status" value="1"/>
</dbReference>
<dbReference type="Gene3D" id="2.40.370.10">
    <property type="entry name" value="AttH-like domain"/>
    <property type="match status" value="2"/>
</dbReference>
<dbReference type="AlphaFoldDB" id="F2NK81"/>
<dbReference type="STRING" id="869210.Marky_1315"/>
<evidence type="ECO:0000313" key="4">
    <source>
        <dbReference type="Proteomes" id="UP000007030"/>
    </source>
</evidence>
<organism evidence="3 4">
    <name type="scientific">Marinithermus hydrothermalis (strain DSM 14884 / JCM 11576 / T1)</name>
    <dbReference type="NCBI Taxonomy" id="869210"/>
    <lineage>
        <taxon>Bacteria</taxon>
        <taxon>Thermotogati</taxon>
        <taxon>Deinococcota</taxon>
        <taxon>Deinococci</taxon>
        <taxon>Thermales</taxon>
        <taxon>Thermaceae</taxon>
        <taxon>Marinithermus</taxon>
    </lineage>
</organism>
<dbReference type="PROSITE" id="PS51257">
    <property type="entry name" value="PROKAR_LIPOPROTEIN"/>
    <property type="match status" value="1"/>
</dbReference>
<evidence type="ECO:0000259" key="2">
    <source>
        <dbReference type="Pfam" id="PF07143"/>
    </source>
</evidence>
<sequence length="338" mass="37712">MRKTFLLALLGLAACAPRLVGVDPSRPPDPTDWSPRPAPLEWWYVAAYLPEERLAIQWAAFKAYTPPELPLAFVAPGPYFAMHLAVTDLEADRFLFNERTDFPWGYAEVQARPLSIALDGWRFAEEDGRFILRAGALELVLTPEKPPVVHPPGYSGTAQTGRMYYTSYTRVRLEGRWGARPLAGVAWMDHQWGVQRSGTAATWDWFGLHLSDGSEVMLYRVKDAAGRVVQLAGSRVDANGRVQALEGLEMRPLTRWASPSGRVYVVGWRVLARGLDLVLRPERLEQEILSRTTRVAYWEGPVVGEGAWNGTRVRAWGMGEFVAGSYDPSAMPLFGDAP</sequence>
<dbReference type="KEGG" id="mhd:Marky_1315"/>
<dbReference type="PANTHER" id="PTHR38591">
    <property type="entry name" value="HYDROLASE"/>
    <property type="match status" value="1"/>
</dbReference>
<accession>F2NK81</accession>
<name>F2NK81_MARHT</name>
<dbReference type="InterPro" id="IPR010791">
    <property type="entry name" value="AttH_dom"/>
</dbReference>
<dbReference type="Proteomes" id="UP000007030">
    <property type="component" value="Chromosome"/>
</dbReference>
<feature type="domain" description="AttH" evidence="2">
    <location>
        <begin position="41"/>
        <end position="193"/>
    </location>
</feature>
<protein>
    <recommendedName>
        <fullName evidence="2">AttH domain-containing protein</fullName>
    </recommendedName>
</protein>
<keyword evidence="1" id="KW-0732">Signal</keyword>
<reference evidence="3 4" key="1">
    <citation type="journal article" date="2012" name="Stand. Genomic Sci.">
        <title>Complete genome sequence of the aerobic, heterotroph Marinithermus hydrothermalis type strain (T1(T)) from a deep-sea hydrothermal vent chimney.</title>
        <authorList>
            <person name="Copeland A."/>
            <person name="Gu W."/>
            <person name="Yasawong M."/>
            <person name="Lapidus A."/>
            <person name="Lucas S."/>
            <person name="Deshpande S."/>
            <person name="Pagani I."/>
            <person name="Tapia R."/>
            <person name="Cheng J.F."/>
            <person name="Goodwin L.A."/>
            <person name="Pitluck S."/>
            <person name="Liolios K."/>
            <person name="Ivanova N."/>
            <person name="Mavromatis K."/>
            <person name="Mikhailova N."/>
            <person name="Pati A."/>
            <person name="Chen A."/>
            <person name="Palaniappan K."/>
            <person name="Land M."/>
            <person name="Pan C."/>
            <person name="Brambilla E.M."/>
            <person name="Rohde M."/>
            <person name="Tindall B.J."/>
            <person name="Sikorski J."/>
            <person name="Goker M."/>
            <person name="Detter J.C."/>
            <person name="Bristow J."/>
            <person name="Eisen J.A."/>
            <person name="Markowitz V."/>
            <person name="Hugenholtz P."/>
            <person name="Kyrpides N.C."/>
            <person name="Klenk H.P."/>
            <person name="Woyke T."/>
        </authorList>
    </citation>
    <scope>NUCLEOTIDE SEQUENCE [LARGE SCALE GENOMIC DNA]</scope>
    <source>
        <strain evidence="4">DSM 14884 / JCM 11576 / T1</strain>
    </source>
</reference>
<gene>
    <name evidence="3" type="ordered locus">Marky_1315</name>
</gene>
<feature type="signal peptide" evidence="1">
    <location>
        <begin position="1"/>
        <end position="21"/>
    </location>
</feature>
<dbReference type="EMBL" id="CP002630">
    <property type="protein sequence ID" value="AEB12052.1"/>
    <property type="molecule type" value="Genomic_DNA"/>
</dbReference>
<dbReference type="HOGENOM" id="CLU_847123_0_0_0"/>
<evidence type="ECO:0000256" key="1">
    <source>
        <dbReference type="SAM" id="SignalP"/>
    </source>
</evidence>
<dbReference type="PANTHER" id="PTHR38591:SF1">
    <property type="entry name" value="BLL1000 PROTEIN"/>
    <property type="match status" value="1"/>
</dbReference>
<dbReference type="Pfam" id="PF17186">
    <property type="entry name" value="Lipocalin_9"/>
    <property type="match status" value="1"/>
</dbReference>
<dbReference type="Pfam" id="PF07143">
    <property type="entry name" value="CrtC"/>
    <property type="match status" value="1"/>
</dbReference>
<dbReference type="OrthoDB" id="9770826at2"/>
<evidence type="ECO:0000313" key="3">
    <source>
        <dbReference type="EMBL" id="AEB12052.1"/>
    </source>
</evidence>
<proteinExistence type="predicted"/>
<dbReference type="InterPro" id="IPR023374">
    <property type="entry name" value="AttH-like_dom_sf"/>
</dbReference>
<feature type="chain" id="PRO_5003282691" description="AttH domain-containing protein" evidence="1">
    <location>
        <begin position="22"/>
        <end position="338"/>
    </location>
</feature>
<dbReference type="RefSeq" id="WP_013704099.1">
    <property type="nucleotide sequence ID" value="NC_015387.1"/>
</dbReference>